<evidence type="ECO:0000313" key="4">
    <source>
        <dbReference type="Proteomes" id="UP001165135"/>
    </source>
</evidence>
<reference evidence="3" key="1">
    <citation type="submission" date="2023-03" db="EMBL/GenBank/DDBJ databases">
        <title>Actinoallomurus iriomotensis NBRC 103681.</title>
        <authorList>
            <person name="Ichikawa N."/>
            <person name="Sato H."/>
            <person name="Tonouchi N."/>
        </authorList>
    </citation>
    <scope>NUCLEOTIDE SEQUENCE</scope>
    <source>
        <strain evidence="3">NBRC 103681</strain>
    </source>
</reference>
<keyword evidence="2" id="KW-0812">Transmembrane</keyword>
<proteinExistence type="predicted"/>
<feature type="region of interest" description="Disordered" evidence="1">
    <location>
        <begin position="220"/>
        <end position="271"/>
    </location>
</feature>
<keyword evidence="2" id="KW-0472">Membrane</keyword>
<dbReference type="AlphaFoldDB" id="A0A9W6RTE1"/>
<keyword evidence="2" id="KW-1133">Transmembrane helix</keyword>
<feature type="compositionally biased region" description="Basic and acidic residues" evidence="1">
    <location>
        <begin position="245"/>
        <end position="271"/>
    </location>
</feature>
<comment type="caution">
    <text evidence="3">The sequence shown here is derived from an EMBL/GenBank/DDBJ whole genome shotgun (WGS) entry which is preliminary data.</text>
</comment>
<evidence type="ECO:0000313" key="3">
    <source>
        <dbReference type="EMBL" id="GLY79585.1"/>
    </source>
</evidence>
<accession>A0A9W6RTE1</accession>
<evidence type="ECO:0000256" key="2">
    <source>
        <dbReference type="SAM" id="Phobius"/>
    </source>
</evidence>
<dbReference type="Proteomes" id="UP001165135">
    <property type="component" value="Unassembled WGS sequence"/>
</dbReference>
<gene>
    <name evidence="3" type="ORF">Airi01_078520</name>
</gene>
<feature type="transmembrane region" description="Helical" evidence="2">
    <location>
        <begin position="30"/>
        <end position="50"/>
    </location>
</feature>
<name>A0A9W6RTE1_9ACTN</name>
<feature type="transmembrane region" description="Helical" evidence="2">
    <location>
        <begin position="6"/>
        <end position="23"/>
    </location>
</feature>
<organism evidence="3 4">
    <name type="scientific">Actinoallomurus iriomotensis</name>
    <dbReference type="NCBI Taxonomy" id="478107"/>
    <lineage>
        <taxon>Bacteria</taxon>
        <taxon>Bacillati</taxon>
        <taxon>Actinomycetota</taxon>
        <taxon>Actinomycetes</taxon>
        <taxon>Streptosporangiales</taxon>
        <taxon>Thermomonosporaceae</taxon>
        <taxon>Actinoallomurus</taxon>
    </lineage>
</organism>
<dbReference type="EMBL" id="BSTJ01000012">
    <property type="protein sequence ID" value="GLY79585.1"/>
    <property type="molecule type" value="Genomic_DNA"/>
</dbReference>
<sequence length="294" mass="31763">MDHPVLTASVLVAGLVLSAFSLWRGRRPSLRVALAVGIALRLFLLVTAAADSWQPLDFAAGFRASGQAILAHRDPVLATHGSWHFLPMIPYLYGLGLRAGLPWEIAGRLVTVAADIALIPLVAKLAGDRNAPGRPVVPLFFLATTPLVVAVGWSDLLNVARYLGGVRPVVGEWGWTAWLTGGNWALAPTAAGIGQVVPVHHPADPLRRRRLVAEPPVVVQELGRRHRPARPRHALGTPPTRRHGRNGDRPPGDSHGRGPVTGREEHLREPTEQLSTLTTVFIIAKIGLLYAYRP</sequence>
<evidence type="ECO:0000256" key="1">
    <source>
        <dbReference type="SAM" id="MobiDB-lite"/>
    </source>
</evidence>
<feature type="compositionally biased region" description="Basic residues" evidence="1">
    <location>
        <begin position="224"/>
        <end position="233"/>
    </location>
</feature>
<protein>
    <submittedName>
        <fullName evidence="3">Uncharacterized protein</fullName>
    </submittedName>
</protein>
<dbReference type="RefSeq" id="WP_285631291.1">
    <property type="nucleotide sequence ID" value="NZ_BSTJ01000012.1"/>
</dbReference>